<gene>
    <name evidence="1" type="ORF">BB934_28565</name>
</gene>
<evidence type="ECO:0000313" key="1">
    <source>
        <dbReference type="EMBL" id="ANY82280.1"/>
    </source>
</evidence>
<sequence length="119" mass="12690">MRIRIALGDGVVNASLIIGSVADERGQRSRDLVKQGLDLRAIIEFTTRSICREDLPSVGVNTDVQLSPGAASSGAMLLDQPFAGTTELQACAVHQQVNRPSGAKTWPWYLQGFGPLAQG</sequence>
<organism evidence="1">
    <name type="scientific">Microvirga ossetica</name>
    <dbReference type="NCBI Taxonomy" id="1882682"/>
    <lineage>
        <taxon>Bacteria</taxon>
        <taxon>Pseudomonadati</taxon>
        <taxon>Pseudomonadota</taxon>
        <taxon>Alphaproteobacteria</taxon>
        <taxon>Hyphomicrobiales</taxon>
        <taxon>Methylobacteriaceae</taxon>
        <taxon>Microvirga</taxon>
    </lineage>
</organism>
<keyword evidence="1" id="KW-0614">Plasmid</keyword>
<name>A0A1B2EQP7_9HYPH</name>
<protein>
    <submittedName>
        <fullName evidence="1">Uncharacterized protein</fullName>
    </submittedName>
</protein>
<dbReference type="KEGG" id="moc:BB934_28565"/>
<dbReference type="AlphaFoldDB" id="A0A1B2EQP7"/>
<accession>A0A1B2EQP7</accession>
<proteinExistence type="predicted"/>
<dbReference type="EMBL" id="CP016617">
    <property type="protein sequence ID" value="ANY82280.1"/>
    <property type="molecule type" value="Genomic_DNA"/>
</dbReference>
<geneLocation type="plasmid" evidence="1">
    <name>unnamed1</name>
</geneLocation>
<reference evidence="1" key="1">
    <citation type="submission" date="2016-07" db="EMBL/GenBank/DDBJ databases">
        <title>Microvirga ossetica sp. nov. a new species of rhizobia isolated from root nodules of the legume species Vicia alpestris Steven originated from North Ossetia region in the Caucasus.</title>
        <authorList>
            <person name="Safronova V.I."/>
            <person name="Kuznetsova I.G."/>
            <person name="Sazanova A.L."/>
            <person name="Belimov A."/>
            <person name="Andronov E."/>
            <person name="Osledkin Y.S."/>
            <person name="Onishchuk O.P."/>
            <person name="Kurchak O.N."/>
            <person name="Shaposhnikov A.I."/>
            <person name="Willems A."/>
            <person name="Tikhonovich I.A."/>
        </authorList>
    </citation>
    <scope>NUCLEOTIDE SEQUENCE [LARGE SCALE GENOMIC DNA]</scope>
    <source>
        <strain evidence="1">V5/3M</strain>
        <plasmid evidence="1">unnamed1</plasmid>
    </source>
</reference>